<feature type="transmembrane region" description="Helical" evidence="1">
    <location>
        <begin position="6"/>
        <end position="23"/>
    </location>
</feature>
<keyword evidence="1" id="KW-0812">Transmembrane</keyword>
<organism evidence="2 3">
    <name type="scientific">Vibrio coralliilyticus</name>
    <dbReference type="NCBI Taxonomy" id="190893"/>
    <lineage>
        <taxon>Bacteria</taxon>
        <taxon>Pseudomonadati</taxon>
        <taxon>Pseudomonadota</taxon>
        <taxon>Gammaproteobacteria</taxon>
        <taxon>Vibrionales</taxon>
        <taxon>Vibrionaceae</taxon>
        <taxon>Vibrio</taxon>
    </lineage>
</organism>
<proteinExistence type="predicted"/>
<comment type="caution">
    <text evidence="2">The sequence shown here is derived from an EMBL/GenBank/DDBJ whole genome shotgun (WGS) entry which is preliminary data.</text>
</comment>
<gene>
    <name evidence="2" type="ORF">F0238_15600</name>
</gene>
<reference evidence="2 3" key="1">
    <citation type="submission" date="2019-09" db="EMBL/GenBank/DDBJ databases">
        <title>Draft genome sequencing and comparative genomics of hatchery-associated Vibrios.</title>
        <authorList>
            <person name="Kehlet-Delgado H."/>
            <person name="Mueller R.S."/>
        </authorList>
    </citation>
    <scope>NUCLEOTIDE SEQUENCE [LARGE SCALE GENOMIC DNA]</scope>
    <source>
        <strain evidence="2 3">09-121-3</strain>
    </source>
</reference>
<protein>
    <submittedName>
        <fullName evidence="2">Uncharacterized protein</fullName>
    </submittedName>
</protein>
<evidence type="ECO:0000256" key="1">
    <source>
        <dbReference type="SAM" id="Phobius"/>
    </source>
</evidence>
<keyword evidence="1" id="KW-1133">Transmembrane helix</keyword>
<evidence type="ECO:0000313" key="2">
    <source>
        <dbReference type="EMBL" id="NOJ24161.1"/>
    </source>
</evidence>
<name>A0AAP7DEF1_9VIBR</name>
<feature type="transmembrane region" description="Helical" evidence="1">
    <location>
        <begin position="57"/>
        <end position="76"/>
    </location>
</feature>
<dbReference type="AlphaFoldDB" id="A0AAP7DEF1"/>
<dbReference type="EMBL" id="VTXP01000008">
    <property type="protein sequence ID" value="NOJ24161.1"/>
    <property type="molecule type" value="Genomic_DNA"/>
</dbReference>
<dbReference type="Proteomes" id="UP000576645">
    <property type="component" value="Unassembled WGS sequence"/>
</dbReference>
<evidence type="ECO:0000313" key="3">
    <source>
        <dbReference type="Proteomes" id="UP000576645"/>
    </source>
</evidence>
<accession>A0AAP7DEF1</accession>
<dbReference type="GeneID" id="93945117"/>
<dbReference type="RefSeq" id="WP_143695828.1">
    <property type="nucleotide sequence ID" value="NZ_CP120721.1"/>
</dbReference>
<feature type="transmembrane region" description="Helical" evidence="1">
    <location>
        <begin position="88"/>
        <end position="106"/>
    </location>
</feature>
<keyword evidence="1" id="KW-0472">Membrane</keyword>
<sequence>MVRAMYLTSALLVLAMLAHYFVANKYFVGDDFTSAHLKACLATLFVAAVILDVSAYMLNSAMASIVIDLVAIWGIKKNKSLFIKDKQNWIHASNAVLIIPIAQAIIS</sequence>